<dbReference type="EMBL" id="CM009305">
    <property type="protein sequence ID" value="RQP01282.1"/>
    <property type="molecule type" value="Genomic_DNA"/>
</dbReference>
<proteinExistence type="predicted"/>
<name>A0A3N7H230_POPTR</name>
<dbReference type="AlphaFoldDB" id="A0A3N7H230"/>
<protein>
    <submittedName>
        <fullName evidence="1">Uncharacterized protein</fullName>
    </submittedName>
</protein>
<accession>A0A3N7H230</accession>
<dbReference type="Proteomes" id="UP000006729">
    <property type="component" value="Chromosome 16"/>
</dbReference>
<sequence>MQLGGRTLSITNQFTCPKSRSPIGLSSYQLLRRKYYAQNPWL</sequence>
<evidence type="ECO:0000313" key="1">
    <source>
        <dbReference type="EMBL" id="RQP01282.1"/>
    </source>
</evidence>
<keyword evidence="2" id="KW-1185">Reference proteome</keyword>
<organism evidence="1 2">
    <name type="scientific">Populus trichocarpa</name>
    <name type="common">Western balsam poplar</name>
    <name type="synonym">Populus balsamifera subsp. trichocarpa</name>
    <dbReference type="NCBI Taxonomy" id="3694"/>
    <lineage>
        <taxon>Eukaryota</taxon>
        <taxon>Viridiplantae</taxon>
        <taxon>Streptophyta</taxon>
        <taxon>Embryophyta</taxon>
        <taxon>Tracheophyta</taxon>
        <taxon>Spermatophyta</taxon>
        <taxon>Magnoliopsida</taxon>
        <taxon>eudicotyledons</taxon>
        <taxon>Gunneridae</taxon>
        <taxon>Pentapetalae</taxon>
        <taxon>rosids</taxon>
        <taxon>fabids</taxon>
        <taxon>Malpighiales</taxon>
        <taxon>Salicaceae</taxon>
        <taxon>Saliceae</taxon>
        <taxon>Populus</taxon>
    </lineage>
</organism>
<reference evidence="1 2" key="1">
    <citation type="journal article" date="2006" name="Science">
        <title>The genome of black cottonwood, Populus trichocarpa (Torr. &amp; Gray).</title>
        <authorList>
            <person name="Tuskan G.A."/>
            <person name="Difazio S."/>
            <person name="Jansson S."/>
            <person name="Bohlmann J."/>
            <person name="Grigoriev I."/>
            <person name="Hellsten U."/>
            <person name="Putnam N."/>
            <person name="Ralph S."/>
            <person name="Rombauts S."/>
            <person name="Salamov A."/>
            <person name="Schein J."/>
            <person name="Sterck L."/>
            <person name="Aerts A."/>
            <person name="Bhalerao R.R."/>
            <person name="Bhalerao R.P."/>
            <person name="Blaudez D."/>
            <person name="Boerjan W."/>
            <person name="Brun A."/>
            <person name="Brunner A."/>
            <person name="Busov V."/>
            <person name="Campbell M."/>
            <person name="Carlson J."/>
            <person name="Chalot M."/>
            <person name="Chapman J."/>
            <person name="Chen G.L."/>
            <person name="Cooper D."/>
            <person name="Coutinho P.M."/>
            <person name="Couturier J."/>
            <person name="Covert S."/>
            <person name="Cronk Q."/>
            <person name="Cunningham R."/>
            <person name="Davis J."/>
            <person name="Degroeve S."/>
            <person name="Dejardin A."/>
            <person name="Depamphilis C."/>
            <person name="Detter J."/>
            <person name="Dirks B."/>
            <person name="Dubchak I."/>
            <person name="Duplessis S."/>
            <person name="Ehlting J."/>
            <person name="Ellis B."/>
            <person name="Gendler K."/>
            <person name="Goodstein D."/>
            <person name="Gribskov M."/>
            <person name="Grimwood J."/>
            <person name="Groover A."/>
            <person name="Gunter L."/>
            <person name="Hamberger B."/>
            <person name="Heinze B."/>
            <person name="Helariutta Y."/>
            <person name="Henrissat B."/>
            <person name="Holligan D."/>
            <person name="Holt R."/>
            <person name="Huang W."/>
            <person name="Islam-Faridi N."/>
            <person name="Jones S."/>
            <person name="Jones-Rhoades M."/>
            <person name="Jorgensen R."/>
            <person name="Joshi C."/>
            <person name="Kangasjarvi J."/>
            <person name="Karlsson J."/>
            <person name="Kelleher C."/>
            <person name="Kirkpatrick R."/>
            <person name="Kirst M."/>
            <person name="Kohler A."/>
            <person name="Kalluri U."/>
            <person name="Larimer F."/>
            <person name="Leebens-Mack J."/>
            <person name="Leple J.C."/>
            <person name="Locascio P."/>
            <person name="Lou Y."/>
            <person name="Lucas S."/>
            <person name="Martin F."/>
            <person name="Montanini B."/>
            <person name="Napoli C."/>
            <person name="Nelson D.R."/>
            <person name="Nelson C."/>
            <person name="Nieminen K."/>
            <person name="Nilsson O."/>
            <person name="Pereda V."/>
            <person name="Peter G."/>
            <person name="Philippe R."/>
            <person name="Pilate G."/>
            <person name="Poliakov A."/>
            <person name="Razumovskaya J."/>
            <person name="Richardson P."/>
            <person name="Rinaldi C."/>
            <person name="Ritland K."/>
            <person name="Rouze P."/>
            <person name="Ryaboy D."/>
            <person name="Schmutz J."/>
            <person name="Schrader J."/>
            <person name="Segerman B."/>
            <person name="Shin H."/>
            <person name="Siddiqui A."/>
            <person name="Sterky F."/>
            <person name="Terry A."/>
            <person name="Tsai C.J."/>
            <person name="Uberbacher E."/>
            <person name="Unneberg P."/>
            <person name="Vahala J."/>
            <person name="Wall K."/>
            <person name="Wessler S."/>
            <person name="Yang G."/>
            <person name="Yin T."/>
            <person name="Douglas C."/>
            <person name="Marra M."/>
            <person name="Sandberg G."/>
            <person name="Van de Peer Y."/>
            <person name="Rokhsar D."/>
        </authorList>
    </citation>
    <scope>NUCLEOTIDE SEQUENCE [LARGE SCALE GENOMIC DNA]</scope>
    <source>
        <strain evidence="2">cv. Nisqually</strain>
    </source>
</reference>
<evidence type="ECO:0000313" key="2">
    <source>
        <dbReference type="Proteomes" id="UP000006729"/>
    </source>
</evidence>
<dbReference type="InParanoid" id="A0A3N7H230"/>
<gene>
    <name evidence="1" type="ORF">POPTR_016G041750</name>
</gene>